<gene>
    <name evidence="5" type="ORF">SPARVUS_LOCUS12665010</name>
</gene>
<dbReference type="PANTHER" id="PTHR12191:SF22">
    <property type="entry name" value="ZINC TRANSPORTER ZIP6"/>
    <property type="match status" value="1"/>
</dbReference>
<dbReference type="InterPro" id="IPR050799">
    <property type="entry name" value="ZIP_Transporter"/>
</dbReference>
<evidence type="ECO:0000256" key="4">
    <source>
        <dbReference type="SAM" id="MobiDB-lite"/>
    </source>
</evidence>
<feature type="non-terminal residue" evidence="5">
    <location>
        <position position="149"/>
    </location>
</feature>
<dbReference type="EMBL" id="CATNWA010017349">
    <property type="protein sequence ID" value="CAI9599775.1"/>
    <property type="molecule type" value="Genomic_DNA"/>
</dbReference>
<evidence type="ECO:0000256" key="1">
    <source>
        <dbReference type="ARBA" id="ARBA00004651"/>
    </source>
</evidence>
<evidence type="ECO:0000256" key="2">
    <source>
        <dbReference type="ARBA" id="ARBA00022475"/>
    </source>
</evidence>
<comment type="subcellular location">
    <subcellularLocation>
        <location evidence="1">Cell membrane</location>
        <topology evidence="1">Multi-pass membrane protein</topology>
    </subcellularLocation>
</comment>
<proteinExistence type="predicted"/>
<name>A0ABN9FUT5_9NEOB</name>
<evidence type="ECO:0000313" key="6">
    <source>
        <dbReference type="Proteomes" id="UP001162483"/>
    </source>
</evidence>
<comment type="catalytic activity">
    <reaction evidence="3">
        <text>Zn(2+)(in) = Zn(2+)(out)</text>
        <dbReference type="Rhea" id="RHEA:29351"/>
        <dbReference type="ChEBI" id="CHEBI:29105"/>
    </reaction>
</comment>
<accession>A0ABN9FUT5</accession>
<feature type="compositionally biased region" description="Basic residues" evidence="4">
    <location>
        <begin position="1"/>
        <end position="40"/>
    </location>
</feature>
<organism evidence="5 6">
    <name type="scientific">Staurois parvus</name>
    <dbReference type="NCBI Taxonomy" id="386267"/>
    <lineage>
        <taxon>Eukaryota</taxon>
        <taxon>Metazoa</taxon>
        <taxon>Chordata</taxon>
        <taxon>Craniata</taxon>
        <taxon>Vertebrata</taxon>
        <taxon>Euteleostomi</taxon>
        <taxon>Amphibia</taxon>
        <taxon>Batrachia</taxon>
        <taxon>Anura</taxon>
        <taxon>Neobatrachia</taxon>
        <taxon>Ranoidea</taxon>
        <taxon>Ranidae</taxon>
        <taxon>Staurois</taxon>
    </lineage>
</organism>
<feature type="region of interest" description="Disordered" evidence="4">
    <location>
        <begin position="1"/>
        <end position="71"/>
    </location>
</feature>
<sequence length="149" mass="17138">MKSIAVHKHHHHHHDHHHPHHHQDPHHHHHHHHHHRHHPHPPIPTTCEERREKRHVTSGSQEPGESPAHRNITLGAEVECLNASRLLTLHGMDMQMMLDVDEFRYICPAIINQIDRKSCLINAPEEAADEAMAESSHGVYSVKVAWVGG</sequence>
<keyword evidence="6" id="KW-1185">Reference proteome</keyword>
<reference evidence="5" key="1">
    <citation type="submission" date="2023-05" db="EMBL/GenBank/DDBJ databases">
        <authorList>
            <person name="Stuckert A."/>
        </authorList>
    </citation>
    <scope>NUCLEOTIDE SEQUENCE</scope>
</reference>
<comment type="caution">
    <text evidence="5">The sequence shown here is derived from an EMBL/GenBank/DDBJ whole genome shotgun (WGS) entry which is preliminary data.</text>
</comment>
<dbReference type="Proteomes" id="UP001162483">
    <property type="component" value="Unassembled WGS sequence"/>
</dbReference>
<keyword evidence="2" id="KW-0472">Membrane</keyword>
<keyword evidence="2" id="KW-1003">Cell membrane</keyword>
<evidence type="ECO:0000256" key="3">
    <source>
        <dbReference type="ARBA" id="ARBA00034634"/>
    </source>
</evidence>
<protein>
    <submittedName>
        <fullName evidence="5">Uncharacterized protein</fullName>
    </submittedName>
</protein>
<evidence type="ECO:0000313" key="5">
    <source>
        <dbReference type="EMBL" id="CAI9599775.1"/>
    </source>
</evidence>
<dbReference type="PANTHER" id="PTHR12191">
    <property type="entry name" value="SOLUTE CARRIER FAMILY 39"/>
    <property type="match status" value="1"/>
</dbReference>